<comment type="caution">
    <text evidence="1">The sequence shown here is derived from an EMBL/GenBank/DDBJ whole genome shotgun (WGS) entry which is preliminary data.</text>
</comment>
<sequence length="75" mass="8841">MYSLQRSARLWYEDLCRTLKDFKFLSLDADPCVYFKETTKETIVAYFNDLLLLTKTEESMANLKSSVLKTYEVVI</sequence>
<evidence type="ECO:0000313" key="2">
    <source>
        <dbReference type="Proteomes" id="UP000799536"/>
    </source>
</evidence>
<name>A0A9P4JGT8_9PLEO</name>
<dbReference type="EMBL" id="ML994093">
    <property type="protein sequence ID" value="KAF2199157.1"/>
    <property type="molecule type" value="Genomic_DNA"/>
</dbReference>
<evidence type="ECO:0000313" key="1">
    <source>
        <dbReference type="EMBL" id="KAF2199157.1"/>
    </source>
</evidence>
<protein>
    <recommendedName>
        <fullName evidence="3">Reverse transcriptase Ty1/copia-type domain-containing protein</fullName>
    </recommendedName>
</protein>
<dbReference type="OrthoDB" id="8056975at2759"/>
<dbReference type="Proteomes" id="UP000799536">
    <property type="component" value="Unassembled WGS sequence"/>
</dbReference>
<evidence type="ECO:0008006" key="3">
    <source>
        <dbReference type="Google" id="ProtNLM"/>
    </source>
</evidence>
<organism evidence="1 2">
    <name type="scientific">Delitschia confertaspora ATCC 74209</name>
    <dbReference type="NCBI Taxonomy" id="1513339"/>
    <lineage>
        <taxon>Eukaryota</taxon>
        <taxon>Fungi</taxon>
        <taxon>Dikarya</taxon>
        <taxon>Ascomycota</taxon>
        <taxon>Pezizomycotina</taxon>
        <taxon>Dothideomycetes</taxon>
        <taxon>Pleosporomycetidae</taxon>
        <taxon>Pleosporales</taxon>
        <taxon>Delitschiaceae</taxon>
        <taxon>Delitschia</taxon>
    </lineage>
</organism>
<keyword evidence="2" id="KW-1185">Reference proteome</keyword>
<accession>A0A9P4JGT8</accession>
<dbReference type="AlphaFoldDB" id="A0A9P4JGT8"/>
<gene>
    <name evidence="1" type="ORF">GQ43DRAFT_420931</name>
</gene>
<proteinExistence type="predicted"/>
<reference evidence="1" key="1">
    <citation type="journal article" date="2020" name="Stud. Mycol.">
        <title>101 Dothideomycetes genomes: a test case for predicting lifestyles and emergence of pathogens.</title>
        <authorList>
            <person name="Haridas S."/>
            <person name="Albert R."/>
            <person name="Binder M."/>
            <person name="Bloem J."/>
            <person name="Labutti K."/>
            <person name="Salamov A."/>
            <person name="Andreopoulos B."/>
            <person name="Baker S."/>
            <person name="Barry K."/>
            <person name="Bills G."/>
            <person name="Bluhm B."/>
            <person name="Cannon C."/>
            <person name="Castanera R."/>
            <person name="Culley D."/>
            <person name="Daum C."/>
            <person name="Ezra D."/>
            <person name="Gonzalez J."/>
            <person name="Henrissat B."/>
            <person name="Kuo A."/>
            <person name="Liang C."/>
            <person name="Lipzen A."/>
            <person name="Lutzoni F."/>
            <person name="Magnuson J."/>
            <person name="Mondo S."/>
            <person name="Nolan M."/>
            <person name="Ohm R."/>
            <person name="Pangilinan J."/>
            <person name="Park H.-J."/>
            <person name="Ramirez L."/>
            <person name="Alfaro M."/>
            <person name="Sun H."/>
            <person name="Tritt A."/>
            <person name="Yoshinaga Y."/>
            <person name="Zwiers L.-H."/>
            <person name="Turgeon B."/>
            <person name="Goodwin S."/>
            <person name="Spatafora J."/>
            <person name="Crous P."/>
            <person name="Grigoriev I."/>
        </authorList>
    </citation>
    <scope>NUCLEOTIDE SEQUENCE</scope>
    <source>
        <strain evidence="1">ATCC 74209</strain>
    </source>
</reference>